<dbReference type="InterPro" id="IPR002328">
    <property type="entry name" value="ADH_Zn_CS"/>
</dbReference>
<keyword evidence="6 11" id="KW-0862">Zinc</keyword>
<keyword evidence="7" id="KW-0521">NADP</keyword>
<proteinExistence type="inferred from homology"/>
<dbReference type="Proteomes" id="UP000094336">
    <property type="component" value="Unassembled WGS sequence"/>
</dbReference>
<dbReference type="SUPFAM" id="SSF50129">
    <property type="entry name" value="GroES-like"/>
    <property type="match status" value="1"/>
</dbReference>
<keyword evidence="5 11" id="KW-0479">Metal-binding</keyword>
<dbReference type="Gene3D" id="3.90.180.10">
    <property type="entry name" value="Medium-chain alcohol dehydrogenases, catalytic domain"/>
    <property type="match status" value="1"/>
</dbReference>
<protein>
    <recommendedName>
        <fullName evidence="9">alcohol dehydrogenase (NADP(+))</fullName>
        <ecNumber evidence="9">1.1.1.2</ecNumber>
    </recommendedName>
</protein>
<dbReference type="EC" id="1.1.1.2" evidence="9"/>
<keyword evidence="14" id="KW-1185">Reference proteome</keyword>
<evidence type="ECO:0000256" key="5">
    <source>
        <dbReference type="ARBA" id="ARBA00022723"/>
    </source>
</evidence>
<evidence type="ECO:0000256" key="7">
    <source>
        <dbReference type="ARBA" id="ARBA00022857"/>
    </source>
</evidence>
<name>A0A1E3QVI7_9ASCO</name>
<dbReference type="InterPro" id="IPR036291">
    <property type="entry name" value="NAD(P)-bd_dom_sf"/>
</dbReference>
<dbReference type="InterPro" id="IPR011032">
    <property type="entry name" value="GroES-like_sf"/>
</dbReference>
<dbReference type="InterPro" id="IPR013154">
    <property type="entry name" value="ADH-like_N"/>
</dbReference>
<evidence type="ECO:0000256" key="3">
    <source>
        <dbReference type="ARBA" id="ARBA00011738"/>
    </source>
</evidence>
<dbReference type="Pfam" id="PF08240">
    <property type="entry name" value="ADH_N"/>
    <property type="match status" value="1"/>
</dbReference>
<reference evidence="14" key="1">
    <citation type="submission" date="2016-05" db="EMBL/GenBank/DDBJ databases">
        <title>Comparative genomics of biotechnologically important yeasts.</title>
        <authorList>
            <consortium name="DOE Joint Genome Institute"/>
            <person name="Riley R."/>
            <person name="Haridas S."/>
            <person name="Wolfe K.H."/>
            <person name="Lopes M.R."/>
            <person name="Hittinger C.T."/>
            <person name="Goker M."/>
            <person name="Salamov A."/>
            <person name="Wisecaver J."/>
            <person name="Long T.M."/>
            <person name="Aerts A.L."/>
            <person name="Barry K."/>
            <person name="Choi C."/>
            <person name="Clum A."/>
            <person name="Coughlan A.Y."/>
            <person name="Deshpande S."/>
            <person name="Douglass A.P."/>
            <person name="Hanson S.J."/>
            <person name="Klenk H.-P."/>
            <person name="Labutti K."/>
            <person name="Lapidus A."/>
            <person name="Lindquist E."/>
            <person name="Lipzen A."/>
            <person name="Meier-Kolthoff J.P."/>
            <person name="Ohm R.A."/>
            <person name="Otillar R.P."/>
            <person name="Pangilinan J."/>
            <person name="Peng Y."/>
            <person name="Rokas A."/>
            <person name="Rosa C.A."/>
            <person name="Scheuner C."/>
            <person name="Sibirny A.A."/>
            <person name="Slot J.C."/>
            <person name="Stielow J.B."/>
            <person name="Sun H."/>
            <person name="Kurtzman C.P."/>
            <person name="Blackwell M."/>
            <person name="Grigoriev I.V."/>
            <person name="Jeffries T.W."/>
        </authorList>
    </citation>
    <scope>NUCLEOTIDE SEQUENCE [LARGE SCALE GENOMIC DNA]</scope>
    <source>
        <strain evidence="14">NRRL Y-12698</strain>
    </source>
</reference>
<comment type="catalytic activity">
    <reaction evidence="10">
        <text>a primary alcohol + NADP(+) = an aldehyde + NADPH + H(+)</text>
        <dbReference type="Rhea" id="RHEA:15937"/>
        <dbReference type="ChEBI" id="CHEBI:15378"/>
        <dbReference type="ChEBI" id="CHEBI:15734"/>
        <dbReference type="ChEBI" id="CHEBI:17478"/>
        <dbReference type="ChEBI" id="CHEBI:57783"/>
        <dbReference type="ChEBI" id="CHEBI:58349"/>
        <dbReference type="EC" id="1.1.1.2"/>
    </reaction>
    <physiologicalReaction direction="left-to-right" evidence="10">
        <dbReference type="Rhea" id="RHEA:15938"/>
    </physiologicalReaction>
    <physiologicalReaction direction="right-to-left" evidence="10">
        <dbReference type="Rhea" id="RHEA:15939"/>
    </physiologicalReaction>
</comment>
<dbReference type="GO" id="GO:0008270">
    <property type="term" value="F:zinc ion binding"/>
    <property type="evidence" value="ECO:0007669"/>
    <property type="project" value="InterPro"/>
</dbReference>
<sequence>MSSPTTFRGFAVHDNAKWSETKLIEYTPKPFGPRDIDVEIDACSVCGSDIHTVRDDWKKPNNVMPVIVGHEIIGRVVRIGSEATTGLKLGDRVGVGAQAWACLECDLCKSGNETYCDRLRHTYNARYDDGSETQGGYALHVRVHEYFVFKIPAALETNTTAPMLCAGITVFSPLKRNGCGKGSRVGVVGLGGLGSFAIMFAKAMGAEVYAISRNDKKKEDAFKLGADKYITTDTADWNKDYKYGLDLIICTANSTENFDLNKYLQLLTVGGKWVSVGIPDKPFEVSPRTFMGNACFMGASHLGSRHEMQEMLQLAADKNLKGWVETLPISVAGIKEALERAHNNDVRYRFTLTDFDKAFGEHVKL</sequence>
<accession>A0A1E3QVI7</accession>
<evidence type="ECO:0000256" key="2">
    <source>
        <dbReference type="ARBA" id="ARBA00008072"/>
    </source>
</evidence>
<gene>
    <name evidence="13" type="ORF">BABINDRAFT_159930</name>
</gene>
<comment type="subunit">
    <text evidence="3">Homodimer.</text>
</comment>
<keyword evidence="4" id="KW-0597">Phosphoprotein</keyword>
<dbReference type="EMBL" id="KV454427">
    <property type="protein sequence ID" value="ODQ81670.1"/>
    <property type="molecule type" value="Genomic_DNA"/>
</dbReference>
<dbReference type="InterPro" id="IPR020843">
    <property type="entry name" value="ER"/>
</dbReference>
<evidence type="ECO:0000256" key="1">
    <source>
        <dbReference type="ARBA" id="ARBA00001947"/>
    </source>
</evidence>
<dbReference type="SMART" id="SM00829">
    <property type="entry name" value="PKS_ER"/>
    <property type="match status" value="1"/>
</dbReference>
<dbReference type="InterPro" id="IPR013149">
    <property type="entry name" value="ADH-like_C"/>
</dbReference>
<evidence type="ECO:0000313" key="13">
    <source>
        <dbReference type="EMBL" id="ODQ81670.1"/>
    </source>
</evidence>
<dbReference type="Gene3D" id="3.40.50.720">
    <property type="entry name" value="NAD(P)-binding Rossmann-like Domain"/>
    <property type="match status" value="1"/>
</dbReference>
<evidence type="ECO:0000256" key="9">
    <source>
        <dbReference type="ARBA" id="ARBA00024074"/>
    </source>
</evidence>
<dbReference type="PANTHER" id="PTHR42683">
    <property type="entry name" value="ALDEHYDE REDUCTASE"/>
    <property type="match status" value="1"/>
</dbReference>
<evidence type="ECO:0000256" key="10">
    <source>
        <dbReference type="ARBA" id="ARBA00050997"/>
    </source>
</evidence>
<dbReference type="GO" id="GO:0006066">
    <property type="term" value="P:alcohol metabolic process"/>
    <property type="evidence" value="ECO:0007669"/>
    <property type="project" value="UniProtKB-ARBA"/>
</dbReference>
<evidence type="ECO:0000259" key="12">
    <source>
        <dbReference type="SMART" id="SM00829"/>
    </source>
</evidence>
<organism evidence="13 14">
    <name type="scientific">Babjeviella inositovora NRRL Y-12698</name>
    <dbReference type="NCBI Taxonomy" id="984486"/>
    <lineage>
        <taxon>Eukaryota</taxon>
        <taxon>Fungi</taxon>
        <taxon>Dikarya</taxon>
        <taxon>Ascomycota</taxon>
        <taxon>Saccharomycotina</taxon>
        <taxon>Pichiomycetes</taxon>
        <taxon>Serinales incertae sedis</taxon>
        <taxon>Babjeviella</taxon>
    </lineage>
</organism>
<dbReference type="AlphaFoldDB" id="A0A1E3QVI7"/>
<dbReference type="CDD" id="cd05283">
    <property type="entry name" value="CAD1"/>
    <property type="match status" value="1"/>
</dbReference>
<dbReference type="PROSITE" id="PS00059">
    <property type="entry name" value="ADH_ZINC"/>
    <property type="match status" value="1"/>
</dbReference>
<evidence type="ECO:0000256" key="11">
    <source>
        <dbReference type="RuleBase" id="RU361277"/>
    </source>
</evidence>
<evidence type="ECO:0000256" key="8">
    <source>
        <dbReference type="ARBA" id="ARBA00023002"/>
    </source>
</evidence>
<dbReference type="GO" id="GO:0008106">
    <property type="term" value="F:alcohol dehydrogenase (NADP+) activity"/>
    <property type="evidence" value="ECO:0007669"/>
    <property type="project" value="UniProtKB-EC"/>
</dbReference>
<evidence type="ECO:0000313" key="14">
    <source>
        <dbReference type="Proteomes" id="UP000094336"/>
    </source>
</evidence>
<dbReference type="FunFam" id="3.40.50.720:FF:000158">
    <property type="entry name" value="Zinc-binding alcohol dehydrogenase"/>
    <property type="match status" value="1"/>
</dbReference>
<dbReference type="STRING" id="984486.A0A1E3QVI7"/>
<dbReference type="OrthoDB" id="1879366at2759"/>
<dbReference type="SUPFAM" id="SSF51735">
    <property type="entry name" value="NAD(P)-binding Rossmann-fold domains"/>
    <property type="match status" value="1"/>
</dbReference>
<keyword evidence="8" id="KW-0560">Oxidoreductase</keyword>
<dbReference type="InterPro" id="IPR047109">
    <property type="entry name" value="CAD-like"/>
</dbReference>
<comment type="similarity">
    <text evidence="2 11">Belongs to the zinc-containing alcohol dehydrogenase family.</text>
</comment>
<comment type="cofactor">
    <cofactor evidence="1 11">
        <name>Zn(2+)</name>
        <dbReference type="ChEBI" id="CHEBI:29105"/>
    </cofactor>
</comment>
<evidence type="ECO:0000256" key="4">
    <source>
        <dbReference type="ARBA" id="ARBA00022553"/>
    </source>
</evidence>
<evidence type="ECO:0000256" key="6">
    <source>
        <dbReference type="ARBA" id="ARBA00022833"/>
    </source>
</evidence>
<dbReference type="Pfam" id="PF00107">
    <property type="entry name" value="ADH_zinc_N"/>
    <property type="match status" value="1"/>
</dbReference>
<dbReference type="RefSeq" id="XP_018986998.1">
    <property type="nucleotide sequence ID" value="XM_019127961.1"/>
</dbReference>
<dbReference type="GeneID" id="30145814"/>
<feature type="domain" description="Enoyl reductase (ER)" evidence="12">
    <location>
        <begin position="11"/>
        <end position="352"/>
    </location>
</feature>